<sequence length="89" mass="9679">MMRQLFFIVLALAVLAQIAHGDSACQKERKDALQKNMKGVVGNFIPRCDSNGDYKMAQCNGSTGYCYCVDPKTGKQNGEAKRGGVKCNS</sequence>
<accession>A0A4Y2ICM9</accession>
<evidence type="ECO:0000256" key="5">
    <source>
        <dbReference type="PROSITE-ProRule" id="PRU00500"/>
    </source>
</evidence>
<comment type="caution">
    <text evidence="8">The sequence shown here is derived from an EMBL/GenBank/DDBJ whole genome shotgun (WGS) entry which is preliminary data.</text>
</comment>
<dbReference type="InterPro" id="IPR000716">
    <property type="entry name" value="Thyroglobulin_1"/>
</dbReference>
<dbReference type="GO" id="GO:0005615">
    <property type="term" value="C:extracellular space"/>
    <property type="evidence" value="ECO:0007669"/>
    <property type="project" value="TreeGrafter"/>
</dbReference>
<reference evidence="8 9" key="1">
    <citation type="journal article" date="2019" name="Sci. Rep.">
        <title>Orb-weaving spider Araneus ventricosus genome elucidates the spidroin gene catalogue.</title>
        <authorList>
            <person name="Kono N."/>
            <person name="Nakamura H."/>
            <person name="Ohtoshi R."/>
            <person name="Moran D.A.P."/>
            <person name="Shinohara A."/>
            <person name="Yoshida Y."/>
            <person name="Fujiwara M."/>
            <person name="Mori M."/>
            <person name="Tomita M."/>
            <person name="Arakawa K."/>
        </authorList>
    </citation>
    <scope>NUCLEOTIDE SEQUENCE [LARGE SCALE GENOMIC DNA]</scope>
</reference>
<feature type="domain" description="Thyroglobulin type-1" evidence="7">
    <location>
        <begin position="22"/>
        <end position="87"/>
    </location>
</feature>
<evidence type="ECO:0000256" key="4">
    <source>
        <dbReference type="ARBA" id="ARBA00023157"/>
    </source>
</evidence>
<comment type="subcellular location">
    <subcellularLocation>
        <location evidence="1">Secreted</location>
    </subcellularLocation>
</comment>
<organism evidence="8 9">
    <name type="scientific">Araneus ventricosus</name>
    <name type="common">Orbweaver spider</name>
    <name type="synonym">Epeira ventricosa</name>
    <dbReference type="NCBI Taxonomy" id="182803"/>
    <lineage>
        <taxon>Eukaryota</taxon>
        <taxon>Metazoa</taxon>
        <taxon>Ecdysozoa</taxon>
        <taxon>Arthropoda</taxon>
        <taxon>Chelicerata</taxon>
        <taxon>Arachnida</taxon>
        <taxon>Araneae</taxon>
        <taxon>Araneomorphae</taxon>
        <taxon>Entelegynae</taxon>
        <taxon>Araneoidea</taxon>
        <taxon>Araneidae</taxon>
        <taxon>Araneus</taxon>
    </lineage>
</organism>
<protein>
    <recommendedName>
        <fullName evidence="7">Thyroglobulin type-1 domain-containing protein</fullName>
    </recommendedName>
</protein>
<keyword evidence="4 5" id="KW-1015">Disulfide bond</keyword>
<evidence type="ECO:0000259" key="7">
    <source>
        <dbReference type="PROSITE" id="PS51162"/>
    </source>
</evidence>
<keyword evidence="9" id="KW-1185">Reference proteome</keyword>
<proteinExistence type="predicted"/>
<dbReference type="InterPro" id="IPR051950">
    <property type="entry name" value="Dev_reg/Prot_inhib"/>
</dbReference>
<dbReference type="PANTHER" id="PTHR12352">
    <property type="entry name" value="SECRETED MODULAR CALCIUM-BINDING PROTEIN"/>
    <property type="match status" value="1"/>
</dbReference>
<evidence type="ECO:0000313" key="9">
    <source>
        <dbReference type="Proteomes" id="UP000499080"/>
    </source>
</evidence>
<feature type="disulfide bond" evidence="5">
    <location>
        <begin position="59"/>
        <end position="66"/>
    </location>
</feature>
<evidence type="ECO:0000256" key="6">
    <source>
        <dbReference type="SAM" id="SignalP"/>
    </source>
</evidence>
<dbReference type="PROSITE" id="PS51162">
    <property type="entry name" value="THYROGLOBULIN_1_2"/>
    <property type="match status" value="1"/>
</dbReference>
<dbReference type="InterPro" id="IPR036857">
    <property type="entry name" value="Thyroglobulin_1_sf"/>
</dbReference>
<feature type="signal peptide" evidence="6">
    <location>
        <begin position="1"/>
        <end position="21"/>
    </location>
</feature>
<dbReference type="PROSITE" id="PS00484">
    <property type="entry name" value="THYROGLOBULIN_1_1"/>
    <property type="match status" value="1"/>
</dbReference>
<evidence type="ECO:0000256" key="1">
    <source>
        <dbReference type="ARBA" id="ARBA00004613"/>
    </source>
</evidence>
<keyword evidence="6" id="KW-0732">Signal</keyword>
<dbReference type="SMART" id="SM00211">
    <property type="entry name" value="TY"/>
    <property type="match status" value="1"/>
</dbReference>
<dbReference type="OrthoDB" id="6426963at2759"/>
<dbReference type="SUPFAM" id="SSF57610">
    <property type="entry name" value="Thyroglobulin type-1 domain"/>
    <property type="match status" value="1"/>
</dbReference>
<dbReference type="Proteomes" id="UP000499080">
    <property type="component" value="Unassembled WGS sequence"/>
</dbReference>
<feature type="chain" id="PRO_5021506014" description="Thyroglobulin type-1 domain-containing protein" evidence="6">
    <location>
        <begin position="22"/>
        <end position="89"/>
    </location>
</feature>
<dbReference type="EMBL" id="BGPR01002560">
    <property type="protein sequence ID" value="GBM75467.1"/>
    <property type="molecule type" value="Genomic_DNA"/>
</dbReference>
<evidence type="ECO:0000256" key="2">
    <source>
        <dbReference type="ARBA" id="ARBA00022525"/>
    </source>
</evidence>
<comment type="caution">
    <text evidence="5">Lacks conserved residue(s) required for the propagation of feature annotation.</text>
</comment>
<evidence type="ECO:0000313" key="8">
    <source>
        <dbReference type="EMBL" id="GBM75467.1"/>
    </source>
</evidence>
<keyword evidence="3" id="KW-0677">Repeat</keyword>
<keyword evidence="2" id="KW-0964">Secreted</keyword>
<name>A0A4Y2ICM9_ARAVE</name>
<dbReference type="CDD" id="cd00191">
    <property type="entry name" value="TY"/>
    <property type="match status" value="1"/>
</dbReference>
<evidence type="ECO:0000256" key="3">
    <source>
        <dbReference type="ARBA" id="ARBA00022737"/>
    </source>
</evidence>
<dbReference type="AlphaFoldDB" id="A0A4Y2ICM9"/>
<dbReference type="Gene3D" id="4.10.800.10">
    <property type="entry name" value="Thyroglobulin type-1"/>
    <property type="match status" value="1"/>
</dbReference>
<dbReference type="Pfam" id="PF00086">
    <property type="entry name" value="Thyroglobulin_1"/>
    <property type="match status" value="1"/>
</dbReference>
<gene>
    <name evidence="8" type="ORF">AVEN_54069_1</name>
</gene>
<dbReference type="PANTHER" id="PTHR12352:SF3">
    <property type="entry name" value="NIDOGEN-2"/>
    <property type="match status" value="1"/>
</dbReference>